<protein>
    <submittedName>
        <fullName evidence="3">Transcriptional regulator</fullName>
    </submittedName>
</protein>
<accession>A0A100Y1A5</accession>
<dbReference type="Proteomes" id="UP000054011">
    <property type="component" value="Unassembled WGS sequence"/>
</dbReference>
<feature type="region of interest" description="Disordered" evidence="1">
    <location>
        <begin position="1"/>
        <end position="20"/>
    </location>
</feature>
<organism evidence="3 4">
    <name type="scientific">Streptomyces kanasensis</name>
    <dbReference type="NCBI Taxonomy" id="936756"/>
    <lineage>
        <taxon>Bacteria</taxon>
        <taxon>Bacillati</taxon>
        <taxon>Actinomycetota</taxon>
        <taxon>Actinomycetes</taxon>
        <taxon>Kitasatosporales</taxon>
        <taxon>Streptomycetaceae</taxon>
        <taxon>Streptomyces</taxon>
    </lineage>
</organism>
<feature type="domain" description="HTH cro/C1-type" evidence="2">
    <location>
        <begin position="30"/>
        <end position="63"/>
    </location>
</feature>
<reference evidence="3 4" key="1">
    <citation type="submission" date="2015-11" db="EMBL/GenBank/DDBJ databases">
        <title>Genome-wide analysis reveals the secondary metabolome in Streptomyces kanasensis ZX01.</title>
        <authorList>
            <person name="Zhang G."/>
            <person name="Han L."/>
            <person name="Feng J."/>
            <person name="Zhang X."/>
        </authorList>
    </citation>
    <scope>NUCLEOTIDE SEQUENCE [LARGE SCALE GENOMIC DNA]</scope>
    <source>
        <strain evidence="3 4">ZX01</strain>
    </source>
</reference>
<dbReference type="SUPFAM" id="SSF47413">
    <property type="entry name" value="lambda repressor-like DNA-binding domains"/>
    <property type="match status" value="1"/>
</dbReference>
<gene>
    <name evidence="3" type="ORF">ATE80_26800</name>
</gene>
<keyword evidence="4" id="KW-1185">Reference proteome</keyword>
<dbReference type="GO" id="GO:0003677">
    <property type="term" value="F:DNA binding"/>
    <property type="evidence" value="ECO:0007669"/>
    <property type="project" value="InterPro"/>
</dbReference>
<dbReference type="InterPro" id="IPR001387">
    <property type="entry name" value="Cro/C1-type_HTH"/>
</dbReference>
<dbReference type="CDD" id="cd00093">
    <property type="entry name" value="HTH_XRE"/>
    <property type="match status" value="1"/>
</dbReference>
<name>A0A100Y1A5_9ACTN</name>
<dbReference type="OrthoDB" id="4509586at2"/>
<dbReference type="InterPro" id="IPR010982">
    <property type="entry name" value="Lambda_DNA-bd_dom_sf"/>
</dbReference>
<dbReference type="PROSITE" id="PS50943">
    <property type="entry name" value="HTH_CROC1"/>
    <property type="match status" value="1"/>
</dbReference>
<dbReference type="EMBL" id="LNSV01000107">
    <property type="protein sequence ID" value="KUH35854.1"/>
    <property type="molecule type" value="Genomic_DNA"/>
</dbReference>
<dbReference type="SMART" id="SM00530">
    <property type="entry name" value="HTH_XRE"/>
    <property type="match status" value="1"/>
</dbReference>
<dbReference type="Gene3D" id="1.10.260.40">
    <property type="entry name" value="lambda repressor-like DNA-binding domains"/>
    <property type="match status" value="1"/>
</dbReference>
<evidence type="ECO:0000256" key="1">
    <source>
        <dbReference type="SAM" id="MobiDB-lite"/>
    </source>
</evidence>
<comment type="caution">
    <text evidence="3">The sequence shown here is derived from an EMBL/GenBank/DDBJ whole genome shotgun (WGS) entry which is preliminary data.</text>
</comment>
<dbReference type="RefSeq" id="WP_058944855.1">
    <property type="nucleotide sequence ID" value="NZ_LNSV01000107.1"/>
</dbReference>
<sequence>MRGKRNVGTRTVGRGPSPPSRTGLISGFVFRLAREQLGLTQERLAERLRVSSDTIAGWESGRRALTAVPTGQTLVHRHMLLRMGASPPLLQTLERAIEADVLLTSMLDDGAPEESPMGAWVMRRDLMEVITWPLTGMVPTPLRSLPQPPRLRRGPAPAGPEMCRADRECLFGRLRHTAELARDPDLFLLRRQSLYLAGYDTESDTTAWLNGQQRAVRPDGWLNHWLHSRSVAAVAARQGDRDRMSHFIGSLEGDDAYEAANLNYWAYWIGELDTVELTDDFIADPTLGPWTGDRLLAHLTRGLTPEHGFFELNVHTLWALLIARPHLLRRSAGGSHLSERLPMLLDDHGLSPHARRELEGIRYAIRLAEA</sequence>
<dbReference type="AlphaFoldDB" id="A0A100Y1A5"/>
<dbReference type="Pfam" id="PF01381">
    <property type="entry name" value="HTH_3"/>
    <property type="match status" value="1"/>
</dbReference>
<evidence type="ECO:0000259" key="2">
    <source>
        <dbReference type="PROSITE" id="PS50943"/>
    </source>
</evidence>
<evidence type="ECO:0000313" key="4">
    <source>
        <dbReference type="Proteomes" id="UP000054011"/>
    </source>
</evidence>
<evidence type="ECO:0000313" key="3">
    <source>
        <dbReference type="EMBL" id="KUH35854.1"/>
    </source>
</evidence>
<proteinExistence type="predicted"/>
<dbReference type="STRING" id="936756.ATE80_26800"/>